<dbReference type="SUPFAM" id="SSF57716">
    <property type="entry name" value="Glucocorticoid receptor-like (DNA-binding domain)"/>
    <property type="match status" value="1"/>
</dbReference>
<dbReference type="GO" id="GO:0043565">
    <property type="term" value="F:sequence-specific DNA binding"/>
    <property type="evidence" value="ECO:0007669"/>
    <property type="project" value="InterPro"/>
</dbReference>
<accession>A0A6J2K073</accession>
<dbReference type="PROSITE" id="PS50950">
    <property type="entry name" value="ZF_THAP"/>
    <property type="match status" value="1"/>
</dbReference>
<evidence type="ECO:0000313" key="7">
    <source>
        <dbReference type="Proteomes" id="UP000504629"/>
    </source>
</evidence>
<evidence type="ECO:0000256" key="4">
    <source>
        <dbReference type="ARBA" id="ARBA00023125"/>
    </source>
</evidence>
<evidence type="ECO:0000256" key="1">
    <source>
        <dbReference type="ARBA" id="ARBA00022723"/>
    </source>
</evidence>
<dbReference type="Proteomes" id="UP000504629">
    <property type="component" value="Unplaced"/>
</dbReference>
<keyword evidence="3" id="KW-0862">Zinc</keyword>
<evidence type="ECO:0000259" key="6">
    <source>
        <dbReference type="PROSITE" id="PS50950"/>
    </source>
</evidence>
<evidence type="ECO:0000256" key="3">
    <source>
        <dbReference type="ARBA" id="ARBA00022833"/>
    </source>
</evidence>
<dbReference type="PANTHER" id="PTHR46600:SF11">
    <property type="entry name" value="THAP DOMAIN-CONTAINING PROTEIN 10"/>
    <property type="match status" value="1"/>
</dbReference>
<evidence type="ECO:0000256" key="2">
    <source>
        <dbReference type="ARBA" id="ARBA00022771"/>
    </source>
</evidence>
<keyword evidence="4 5" id="KW-0238">DNA-binding</keyword>
<feature type="domain" description="THAP-type" evidence="6">
    <location>
        <begin position="1"/>
        <end position="86"/>
    </location>
</feature>
<dbReference type="InterPro" id="IPR026516">
    <property type="entry name" value="THAP1/10"/>
</dbReference>
<dbReference type="InterPro" id="IPR006612">
    <property type="entry name" value="THAP_Znf"/>
</dbReference>
<sequence length="310" mass="35493">MPSCVVKWCKSHTDMKNSGISFHKFPTNQIQRKKWITAVRLERNETNWTPCKNSTICSIHFQKEDMYALENGSRVRLKKSALPICTMVTPLNVHSNDFLGPPSTTCTTNLQKESSVPREDVKNKANLGELHSPNCSNIEQRKRKLEKTTDKVNICNKMHEKINKEHDLEEPGCSYMEETKIKKAECPNCEHKFYIANEILENKASLSASEKLKPSCSTPISVPSPEIESAFNTPQHQKLKKQLDLKKNLANKRLFKIKILQRQNKRQKKKILSMKYFIENLKKNGFGHSNLHTALSGFSGVSYVCCKKAK</sequence>
<keyword evidence="2 5" id="KW-0863">Zinc-finger</keyword>
<protein>
    <submittedName>
        <fullName evidence="8">Uncharacterized protein LOC114246782</fullName>
    </submittedName>
</protein>
<proteinExistence type="predicted"/>
<dbReference type="InterPro" id="IPR038441">
    <property type="entry name" value="THAP_Znf_sf"/>
</dbReference>
<keyword evidence="1" id="KW-0479">Metal-binding</keyword>
<dbReference type="Pfam" id="PF05485">
    <property type="entry name" value="THAP"/>
    <property type="match status" value="1"/>
</dbReference>
<dbReference type="PANTHER" id="PTHR46600">
    <property type="entry name" value="THAP DOMAIN-CONTAINING"/>
    <property type="match status" value="1"/>
</dbReference>
<evidence type="ECO:0000256" key="5">
    <source>
        <dbReference type="PROSITE-ProRule" id="PRU00309"/>
    </source>
</evidence>
<dbReference type="Gene3D" id="6.20.210.20">
    <property type="entry name" value="THAP domain"/>
    <property type="match status" value="1"/>
</dbReference>
<dbReference type="OrthoDB" id="7312725at2759"/>
<dbReference type="SMART" id="SM00980">
    <property type="entry name" value="THAP"/>
    <property type="match status" value="1"/>
</dbReference>
<name>A0A6J2K073_BOMMA</name>
<dbReference type="GeneID" id="114246782"/>
<dbReference type="AlphaFoldDB" id="A0A6J2K073"/>
<reference evidence="8" key="1">
    <citation type="submission" date="2025-08" db="UniProtKB">
        <authorList>
            <consortium name="RefSeq"/>
        </authorList>
    </citation>
    <scope>IDENTIFICATION</scope>
    <source>
        <tissue evidence="8">Silk gland</tissue>
    </source>
</reference>
<keyword evidence="7" id="KW-1185">Reference proteome</keyword>
<dbReference type="KEGG" id="bman:114246782"/>
<organism evidence="7 8">
    <name type="scientific">Bombyx mandarina</name>
    <name type="common">Wild silk moth</name>
    <name type="synonym">Wild silkworm</name>
    <dbReference type="NCBI Taxonomy" id="7092"/>
    <lineage>
        <taxon>Eukaryota</taxon>
        <taxon>Metazoa</taxon>
        <taxon>Ecdysozoa</taxon>
        <taxon>Arthropoda</taxon>
        <taxon>Hexapoda</taxon>
        <taxon>Insecta</taxon>
        <taxon>Pterygota</taxon>
        <taxon>Neoptera</taxon>
        <taxon>Endopterygota</taxon>
        <taxon>Lepidoptera</taxon>
        <taxon>Glossata</taxon>
        <taxon>Ditrysia</taxon>
        <taxon>Bombycoidea</taxon>
        <taxon>Bombycidae</taxon>
        <taxon>Bombycinae</taxon>
        <taxon>Bombyx</taxon>
    </lineage>
</organism>
<dbReference type="RefSeq" id="XP_028035270.1">
    <property type="nucleotide sequence ID" value="XM_028179469.1"/>
</dbReference>
<evidence type="ECO:0000313" key="8">
    <source>
        <dbReference type="RefSeq" id="XP_028035270.1"/>
    </source>
</evidence>
<gene>
    <name evidence="8" type="primary">LOC114246782</name>
</gene>
<dbReference type="GO" id="GO:0008270">
    <property type="term" value="F:zinc ion binding"/>
    <property type="evidence" value="ECO:0007669"/>
    <property type="project" value="UniProtKB-KW"/>
</dbReference>